<dbReference type="Proteomes" id="UP001240236">
    <property type="component" value="Unassembled WGS sequence"/>
</dbReference>
<organism evidence="2 3">
    <name type="scientific">Catenuloplanes indicus</name>
    <dbReference type="NCBI Taxonomy" id="137267"/>
    <lineage>
        <taxon>Bacteria</taxon>
        <taxon>Bacillati</taxon>
        <taxon>Actinomycetota</taxon>
        <taxon>Actinomycetes</taxon>
        <taxon>Micromonosporales</taxon>
        <taxon>Micromonosporaceae</taxon>
        <taxon>Catenuloplanes</taxon>
    </lineage>
</organism>
<name>A0AAE3W768_9ACTN</name>
<feature type="domain" description="N-acetyltransferase" evidence="1">
    <location>
        <begin position="176"/>
        <end position="312"/>
    </location>
</feature>
<dbReference type="SUPFAM" id="SSF55729">
    <property type="entry name" value="Acyl-CoA N-acyltransferases (Nat)"/>
    <property type="match status" value="2"/>
</dbReference>
<evidence type="ECO:0000313" key="2">
    <source>
        <dbReference type="EMBL" id="MDQ0370595.1"/>
    </source>
</evidence>
<comment type="caution">
    <text evidence="2">The sequence shown here is derived from an EMBL/GenBank/DDBJ whole genome shotgun (WGS) entry which is preliminary data.</text>
</comment>
<dbReference type="AlphaFoldDB" id="A0AAE3W768"/>
<sequence>MLPPRYEVRHPTPADAETIFAVIRAHQTARIGRVDYTLTDVRDELRSPEGDLGTDAWLVLDEHGTAVGWGWAWPSGDGIVDMDVFTLDDAVAEWLWATAQQRAAELGRERGWPSVTGDVGVHREDTPAARRLTGYGFEVGTVYHRLRIDHTGDRPIPDVPAGFVVRNGHDAEQVRRDAHATREAAFHDHYGHVRKTYDEWVAQLESGSVHDWSFLTVLYTDAGEPAGLTLRSTMFAPDEKCGYLRLLGVHPTFQGHGLGRWLLRHAFAEDARDGWAGTILHVDTDPRRPALGLYLSEGMRVVQIIDAWRRPM</sequence>
<reference evidence="2 3" key="1">
    <citation type="submission" date="2023-07" db="EMBL/GenBank/DDBJ databases">
        <title>Sequencing the genomes of 1000 actinobacteria strains.</title>
        <authorList>
            <person name="Klenk H.-P."/>
        </authorList>
    </citation>
    <scope>NUCLEOTIDE SEQUENCE [LARGE SCALE GENOMIC DNA]</scope>
    <source>
        <strain evidence="2 3">DSM 44709</strain>
    </source>
</reference>
<dbReference type="InterPro" id="IPR016181">
    <property type="entry name" value="Acyl_CoA_acyltransferase"/>
</dbReference>
<dbReference type="EMBL" id="JAUSUZ010000001">
    <property type="protein sequence ID" value="MDQ0370595.1"/>
    <property type="molecule type" value="Genomic_DNA"/>
</dbReference>
<dbReference type="GO" id="GO:0016747">
    <property type="term" value="F:acyltransferase activity, transferring groups other than amino-acyl groups"/>
    <property type="evidence" value="ECO:0007669"/>
    <property type="project" value="InterPro"/>
</dbReference>
<accession>A0AAE3W768</accession>
<dbReference type="InterPro" id="IPR000182">
    <property type="entry name" value="GNAT_dom"/>
</dbReference>
<evidence type="ECO:0000259" key="1">
    <source>
        <dbReference type="PROSITE" id="PS51186"/>
    </source>
</evidence>
<gene>
    <name evidence="2" type="ORF">J2S42_007264</name>
</gene>
<dbReference type="Pfam" id="PF00583">
    <property type="entry name" value="Acetyltransf_1"/>
    <property type="match status" value="1"/>
</dbReference>
<dbReference type="PROSITE" id="PS51186">
    <property type="entry name" value="GNAT"/>
    <property type="match status" value="2"/>
</dbReference>
<dbReference type="CDD" id="cd04301">
    <property type="entry name" value="NAT_SF"/>
    <property type="match status" value="1"/>
</dbReference>
<protein>
    <submittedName>
        <fullName evidence="2">GNAT superfamily N-acetyltransferase</fullName>
    </submittedName>
</protein>
<evidence type="ECO:0000313" key="3">
    <source>
        <dbReference type="Proteomes" id="UP001240236"/>
    </source>
</evidence>
<keyword evidence="3" id="KW-1185">Reference proteome</keyword>
<dbReference type="RefSeq" id="WP_307246679.1">
    <property type="nucleotide sequence ID" value="NZ_JAUSUZ010000001.1"/>
</dbReference>
<feature type="domain" description="N-acetyltransferase" evidence="1">
    <location>
        <begin position="6"/>
        <end position="160"/>
    </location>
</feature>
<proteinExistence type="predicted"/>
<dbReference type="Gene3D" id="3.40.630.30">
    <property type="match status" value="1"/>
</dbReference>